<protein>
    <submittedName>
        <fullName evidence="3">SRP_SPB domain-containing protein</fullName>
    </submittedName>
</protein>
<evidence type="ECO:0000313" key="2">
    <source>
        <dbReference type="Proteomes" id="UP000282613"/>
    </source>
</evidence>
<dbReference type="WBParaSite" id="TASK_0000272901-mRNA-1">
    <property type="protein sequence ID" value="TASK_0000272901-mRNA-1"/>
    <property type="gene ID" value="TASK_0000272901"/>
</dbReference>
<reference evidence="3" key="1">
    <citation type="submission" date="2017-02" db="UniProtKB">
        <authorList>
            <consortium name="WormBaseParasite"/>
        </authorList>
    </citation>
    <scope>IDENTIFICATION</scope>
</reference>
<reference evidence="1 2" key="2">
    <citation type="submission" date="2018-11" db="EMBL/GenBank/DDBJ databases">
        <authorList>
            <consortium name="Pathogen Informatics"/>
        </authorList>
    </citation>
    <scope>NUCLEOTIDE SEQUENCE [LARGE SCALE GENOMIC DNA]</scope>
</reference>
<evidence type="ECO:0000313" key="1">
    <source>
        <dbReference type="EMBL" id="VDK25999.1"/>
    </source>
</evidence>
<accession>A0A0R3VZ85</accession>
<proteinExistence type="predicted"/>
<keyword evidence="2" id="KW-1185">Reference proteome</keyword>
<sequence>MFISKARHLNALDARLQRRLRVAMRDPSMKNQRDIMKLMSAMLQQSEKVKSRVNSRLNALGLWENPEGQNLP</sequence>
<name>A0A0R3VZ85_TAEAS</name>
<gene>
    <name evidence="1" type="ORF">TASK_LOCUS2730</name>
</gene>
<organism evidence="3">
    <name type="scientific">Taenia asiatica</name>
    <name type="common">Asian tapeworm</name>
    <dbReference type="NCBI Taxonomy" id="60517"/>
    <lineage>
        <taxon>Eukaryota</taxon>
        <taxon>Metazoa</taxon>
        <taxon>Spiralia</taxon>
        <taxon>Lophotrochozoa</taxon>
        <taxon>Platyhelminthes</taxon>
        <taxon>Cestoda</taxon>
        <taxon>Eucestoda</taxon>
        <taxon>Cyclophyllidea</taxon>
        <taxon>Taeniidae</taxon>
        <taxon>Taenia</taxon>
    </lineage>
</organism>
<dbReference type="EMBL" id="UYRS01002736">
    <property type="protein sequence ID" value="VDK25999.1"/>
    <property type="molecule type" value="Genomic_DNA"/>
</dbReference>
<evidence type="ECO:0000313" key="3">
    <source>
        <dbReference type="WBParaSite" id="TASK_0000272901-mRNA-1"/>
    </source>
</evidence>
<dbReference type="Proteomes" id="UP000282613">
    <property type="component" value="Unassembled WGS sequence"/>
</dbReference>
<dbReference type="AlphaFoldDB" id="A0A0R3VZ85"/>